<name>A0ABQ0J4N4_9VIBR</name>
<dbReference type="Pfam" id="PF14579">
    <property type="entry name" value="HHH_6"/>
    <property type="match status" value="1"/>
</dbReference>
<comment type="caution">
    <text evidence="2">The sequence shown here is derived from an EMBL/GenBank/DDBJ whole genome shotgun (WGS) entry which is preliminary data.</text>
</comment>
<evidence type="ECO:0000259" key="1">
    <source>
        <dbReference type="Pfam" id="PF14579"/>
    </source>
</evidence>
<evidence type="ECO:0000313" key="3">
    <source>
        <dbReference type="Proteomes" id="UP000029223"/>
    </source>
</evidence>
<dbReference type="GO" id="GO:0003887">
    <property type="term" value="F:DNA-directed DNA polymerase activity"/>
    <property type="evidence" value="ECO:0007669"/>
    <property type="project" value="UniProtKB-EC"/>
</dbReference>
<dbReference type="Proteomes" id="UP000029223">
    <property type="component" value="Unassembled WGS sequence"/>
</dbReference>
<evidence type="ECO:0000313" key="2">
    <source>
        <dbReference type="EMBL" id="GAL23684.1"/>
    </source>
</evidence>
<dbReference type="PANTHER" id="PTHR32294:SF0">
    <property type="entry name" value="DNA POLYMERASE III SUBUNIT ALPHA"/>
    <property type="match status" value="1"/>
</dbReference>
<dbReference type="InterPro" id="IPR004805">
    <property type="entry name" value="DnaE2/DnaE/PolC"/>
</dbReference>
<dbReference type="EC" id="2.7.7.7" evidence="2"/>
<reference evidence="3" key="2">
    <citation type="submission" date="2014-09" db="EMBL/GenBank/DDBJ databases">
        <authorList>
            <consortium name="NBRP consortium"/>
            <person name="Sawabe T."/>
            <person name="Meirelles P."/>
            <person name="Nakanishi M."/>
            <person name="Sayaka M."/>
            <person name="Hattori M."/>
            <person name="Ohkuma M."/>
        </authorList>
    </citation>
    <scope>NUCLEOTIDE SEQUENCE [LARGE SCALE GENOMIC DNA]</scope>
    <source>
        <strain evidence="3">JCM 19239</strain>
    </source>
</reference>
<dbReference type="Gene3D" id="1.10.150.870">
    <property type="match status" value="1"/>
</dbReference>
<protein>
    <submittedName>
        <fullName evidence="2">DNA polymerase III alpha subunit</fullName>
        <ecNumber evidence="2">2.7.7.7</ecNumber>
    </submittedName>
</protein>
<keyword evidence="2" id="KW-0548">Nucleotidyltransferase</keyword>
<keyword evidence="2" id="KW-0808">Transferase</keyword>
<organism evidence="2 3">
    <name type="scientific">Vibrio variabilis</name>
    <dbReference type="NCBI Taxonomy" id="990271"/>
    <lineage>
        <taxon>Bacteria</taxon>
        <taxon>Pseudomonadati</taxon>
        <taxon>Pseudomonadota</taxon>
        <taxon>Gammaproteobacteria</taxon>
        <taxon>Vibrionales</taxon>
        <taxon>Vibrionaceae</taxon>
        <taxon>Vibrio</taxon>
    </lineage>
</organism>
<keyword evidence="3" id="KW-1185">Reference proteome</keyword>
<dbReference type="EMBL" id="BBMS01000001">
    <property type="protein sequence ID" value="GAL23684.1"/>
    <property type="molecule type" value="Genomic_DNA"/>
</dbReference>
<accession>A0ABQ0J4N4</accession>
<proteinExistence type="predicted"/>
<sequence>MAMKIFDLVEKFAGYGFNKSHSAAYALVSYQTLWLKKHYPAEFMAAVMTADMDNTEKVVGLVDECFRMKLKVLPPDINAGLFRFNVNDEGAIVYGIGAIKGVGEGPIDAIIEARNKDGYFRDLFDFCARIDLKKVNKRVIEKLIMAGALDKLGPHRAALMASLNDAVKAASQHHQAEAFGQGDMFGVLTDAPEEVENKYTQVPAWPEKVWLEGERETLVFI</sequence>
<dbReference type="PANTHER" id="PTHR32294">
    <property type="entry name" value="DNA POLYMERASE III SUBUNIT ALPHA"/>
    <property type="match status" value="1"/>
</dbReference>
<reference evidence="3" key="1">
    <citation type="submission" date="2014-09" db="EMBL/GenBank/DDBJ databases">
        <title>Vibrio variabilis JCM 19239. (C206) whole genome shotgun sequence.</title>
        <authorList>
            <person name="Sawabe T."/>
            <person name="Meirelles P."/>
            <person name="Nakanishi M."/>
            <person name="Sayaka M."/>
            <person name="Hattori M."/>
            <person name="Ohkuma M."/>
        </authorList>
    </citation>
    <scope>NUCLEOTIDE SEQUENCE [LARGE SCALE GENOMIC DNA]</scope>
    <source>
        <strain evidence="3">JCM 19239</strain>
    </source>
</reference>
<gene>
    <name evidence="2" type="ORF">JCM19239_7638</name>
</gene>
<dbReference type="InterPro" id="IPR029460">
    <property type="entry name" value="DNAPol_HHH"/>
</dbReference>
<feature type="domain" description="DNA polymerase helix-hairpin-helix motif" evidence="1">
    <location>
        <begin position="70"/>
        <end position="159"/>
    </location>
</feature>